<gene>
    <name evidence="3" type="ORF">GCM10010307_19790</name>
</gene>
<feature type="signal peptide" evidence="1">
    <location>
        <begin position="1"/>
        <end position="27"/>
    </location>
</feature>
<dbReference type="EMBL" id="BAAASJ010000021">
    <property type="protein sequence ID" value="GAA2629177.1"/>
    <property type="molecule type" value="Genomic_DNA"/>
</dbReference>
<accession>A0ABP6D0E0</accession>
<reference evidence="4" key="1">
    <citation type="journal article" date="2019" name="Int. J. Syst. Evol. Microbiol.">
        <title>The Global Catalogue of Microorganisms (GCM) 10K type strain sequencing project: providing services to taxonomists for standard genome sequencing and annotation.</title>
        <authorList>
            <consortium name="The Broad Institute Genomics Platform"/>
            <consortium name="The Broad Institute Genome Sequencing Center for Infectious Disease"/>
            <person name="Wu L."/>
            <person name="Ma J."/>
        </authorList>
    </citation>
    <scope>NUCLEOTIDE SEQUENCE [LARGE SCALE GENOMIC DNA]</scope>
    <source>
        <strain evidence="4">JCM 4524</strain>
    </source>
</reference>
<evidence type="ECO:0000313" key="3">
    <source>
        <dbReference type="EMBL" id="GAA2629177.1"/>
    </source>
</evidence>
<feature type="chain" id="PRO_5046497680" description="DUF6299 domain-containing protein" evidence="1">
    <location>
        <begin position="28"/>
        <end position="162"/>
    </location>
</feature>
<sequence>MFLRKILGVAAGAALLMLAAPSATALAAPADPDPADPTIVAADVVTVDETGRIAADGTITLSGTYRCSDSSGPVFVSSSLTAQGTSYVRYGIGGTRAVCDGAEHTWTNTGRTQPGRFAPGPAHVEATVMELRSDGGLLQNLLNLPRPHLHATQEQDITLIEA</sequence>
<keyword evidence="4" id="KW-1185">Reference proteome</keyword>
<name>A0ABP6D0E0_9ACTN</name>
<dbReference type="InterPro" id="IPR046266">
    <property type="entry name" value="DUF6299"/>
</dbReference>
<keyword evidence="1" id="KW-0732">Signal</keyword>
<organism evidence="3 4">
    <name type="scientific">Streptomyces vastus</name>
    <dbReference type="NCBI Taxonomy" id="285451"/>
    <lineage>
        <taxon>Bacteria</taxon>
        <taxon>Bacillati</taxon>
        <taxon>Actinomycetota</taxon>
        <taxon>Actinomycetes</taxon>
        <taxon>Kitasatosporales</taxon>
        <taxon>Streptomycetaceae</taxon>
        <taxon>Streptomyces</taxon>
    </lineage>
</organism>
<dbReference type="Pfam" id="PF19816">
    <property type="entry name" value="DUF6299"/>
    <property type="match status" value="1"/>
</dbReference>
<evidence type="ECO:0000259" key="2">
    <source>
        <dbReference type="Pfam" id="PF19816"/>
    </source>
</evidence>
<proteinExistence type="predicted"/>
<protein>
    <recommendedName>
        <fullName evidence="2">DUF6299 domain-containing protein</fullName>
    </recommendedName>
</protein>
<dbReference type="Proteomes" id="UP001500151">
    <property type="component" value="Unassembled WGS sequence"/>
</dbReference>
<evidence type="ECO:0000256" key="1">
    <source>
        <dbReference type="SAM" id="SignalP"/>
    </source>
</evidence>
<dbReference type="RefSeq" id="WP_344389029.1">
    <property type="nucleotide sequence ID" value="NZ_BAAASJ010000021.1"/>
</dbReference>
<evidence type="ECO:0000313" key="4">
    <source>
        <dbReference type="Proteomes" id="UP001500151"/>
    </source>
</evidence>
<feature type="domain" description="DUF6299" evidence="2">
    <location>
        <begin position="42"/>
        <end position="161"/>
    </location>
</feature>
<comment type="caution">
    <text evidence="3">The sequence shown here is derived from an EMBL/GenBank/DDBJ whole genome shotgun (WGS) entry which is preliminary data.</text>
</comment>